<evidence type="ECO:0000256" key="3">
    <source>
        <dbReference type="ARBA" id="ARBA00022989"/>
    </source>
</evidence>
<evidence type="ECO:0000256" key="5">
    <source>
        <dbReference type="SAM" id="Phobius"/>
    </source>
</evidence>
<sequence length="311" mass="34106">MSAARTAFSVSLNIVAAVALILVNKKAVFEVANFHFGTALTIMHFLFTWACCVAAAACGTFEPKMLDIVQIFKLSLVFSSYILFQNMSLVHNSVGFYQIMKIANTPAILIMEYILYGKKQGYRVLVSLVVICFGIFAAVFTEPKLNLVGTIHAVLAVLFNSLYTIWGKHKQDELKCNSPQLLLFQAPVSAAFLLVPLFFDKFGGLITYSPSTTGIMFISISCLTAAVVNLSFFWMVGRTNAITANVVGYVKTVFVFLGGFVLFADALTLQNMVGITITLVGSAVFMWAQMKDNDDATKQKMLDQEGDPQSP</sequence>
<name>A0A7S4LKM3_9EUGL</name>
<dbReference type="InterPro" id="IPR050186">
    <property type="entry name" value="TPT_transporter"/>
</dbReference>
<feature type="transmembrane region" description="Helical" evidence="5">
    <location>
        <begin position="122"/>
        <end position="141"/>
    </location>
</feature>
<gene>
    <name evidence="7" type="ORF">EGYM00163_LOCUS46763</name>
</gene>
<evidence type="ECO:0000256" key="2">
    <source>
        <dbReference type="ARBA" id="ARBA00022692"/>
    </source>
</evidence>
<keyword evidence="2 5" id="KW-0812">Transmembrane</keyword>
<feature type="transmembrane region" description="Helical" evidence="5">
    <location>
        <begin position="7"/>
        <end position="24"/>
    </location>
</feature>
<evidence type="ECO:0000313" key="7">
    <source>
        <dbReference type="EMBL" id="CAE0835414.1"/>
    </source>
</evidence>
<evidence type="ECO:0000256" key="4">
    <source>
        <dbReference type="ARBA" id="ARBA00023136"/>
    </source>
</evidence>
<comment type="subcellular location">
    <subcellularLocation>
        <location evidence="1">Membrane</location>
        <topology evidence="1">Multi-pass membrane protein</topology>
    </subcellularLocation>
</comment>
<organism evidence="7">
    <name type="scientific">Eutreptiella gymnastica</name>
    <dbReference type="NCBI Taxonomy" id="73025"/>
    <lineage>
        <taxon>Eukaryota</taxon>
        <taxon>Discoba</taxon>
        <taxon>Euglenozoa</taxon>
        <taxon>Euglenida</taxon>
        <taxon>Spirocuta</taxon>
        <taxon>Euglenophyceae</taxon>
        <taxon>Eutreptiales</taxon>
        <taxon>Eutreptiaceae</taxon>
        <taxon>Eutreptiella</taxon>
    </lineage>
</organism>
<feature type="transmembrane region" description="Helical" evidence="5">
    <location>
        <begin position="96"/>
        <end position="115"/>
    </location>
</feature>
<feature type="domain" description="Sugar phosphate transporter" evidence="6">
    <location>
        <begin position="23"/>
        <end position="284"/>
    </location>
</feature>
<dbReference type="InterPro" id="IPR037185">
    <property type="entry name" value="EmrE-like"/>
</dbReference>
<dbReference type="EMBL" id="HBJA01136015">
    <property type="protein sequence ID" value="CAE0835414.1"/>
    <property type="molecule type" value="Transcribed_RNA"/>
</dbReference>
<proteinExistence type="predicted"/>
<evidence type="ECO:0000259" key="6">
    <source>
        <dbReference type="Pfam" id="PF03151"/>
    </source>
</evidence>
<keyword evidence="3 5" id="KW-1133">Transmembrane helix</keyword>
<feature type="transmembrane region" description="Helical" evidence="5">
    <location>
        <begin position="178"/>
        <end position="199"/>
    </location>
</feature>
<keyword evidence="4 5" id="KW-0472">Membrane</keyword>
<reference evidence="7" key="1">
    <citation type="submission" date="2021-01" db="EMBL/GenBank/DDBJ databases">
        <authorList>
            <person name="Corre E."/>
            <person name="Pelletier E."/>
            <person name="Niang G."/>
            <person name="Scheremetjew M."/>
            <person name="Finn R."/>
            <person name="Kale V."/>
            <person name="Holt S."/>
            <person name="Cochrane G."/>
            <person name="Meng A."/>
            <person name="Brown T."/>
            <person name="Cohen L."/>
        </authorList>
    </citation>
    <scope>NUCLEOTIDE SEQUENCE</scope>
    <source>
        <strain evidence="7">CCMP1594</strain>
    </source>
</reference>
<accession>A0A7S4LKM3</accession>
<evidence type="ECO:0000256" key="1">
    <source>
        <dbReference type="ARBA" id="ARBA00004141"/>
    </source>
</evidence>
<feature type="transmembrane region" description="Helical" evidence="5">
    <location>
        <begin position="65"/>
        <end position="84"/>
    </location>
</feature>
<feature type="transmembrane region" description="Helical" evidence="5">
    <location>
        <begin position="36"/>
        <end position="58"/>
    </location>
</feature>
<protein>
    <recommendedName>
        <fullName evidence="6">Sugar phosphate transporter domain-containing protein</fullName>
    </recommendedName>
</protein>
<feature type="transmembrane region" description="Helical" evidence="5">
    <location>
        <begin position="269"/>
        <end position="288"/>
    </location>
</feature>
<dbReference type="AlphaFoldDB" id="A0A7S4LKM3"/>
<feature type="transmembrane region" description="Helical" evidence="5">
    <location>
        <begin position="147"/>
        <end position="166"/>
    </location>
</feature>
<feature type="transmembrane region" description="Helical" evidence="5">
    <location>
        <begin position="211"/>
        <end position="234"/>
    </location>
</feature>
<dbReference type="SUPFAM" id="SSF103481">
    <property type="entry name" value="Multidrug resistance efflux transporter EmrE"/>
    <property type="match status" value="1"/>
</dbReference>
<dbReference type="Pfam" id="PF03151">
    <property type="entry name" value="TPT"/>
    <property type="match status" value="1"/>
</dbReference>
<dbReference type="InterPro" id="IPR004853">
    <property type="entry name" value="Sugar_P_trans_dom"/>
</dbReference>
<feature type="transmembrane region" description="Helical" evidence="5">
    <location>
        <begin position="246"/>
        <end position="263"/>
    </location>
</feature>
<dbReference type="PANTHER" id="PTHR11132">
    <property type="entry name" value="SOLUTE CARRIER FAMILY 35"/>
    <property type="match status" value="1"/>
</dbReference>
<dbReference type="GO" id="GO:0016020">
    <property type="term" value="C:membrane"/>
    <property type="evidence" value="ECO:0007669"/>
    <property type="project" value="UniProtKB-SubCell"/>
</dbReference>